<keyword evidence="2" id="KW-1185">Reference proteome</keyword>
<dbReference type="EMBL" id="JAFBDZ010000001">
    <property type="protein sequence ID" value="MBM7584090.1"/>
    <property type="molecule type" value="Genomic_DNA"/>
</dbReference>
<sequence length="63" mass="7108">MEKSENKKNEIADNEQIIGFAGNGAYLNFDDPYPGDSVNEHKQLEIANEVIGKEEVKQQNENL</sequence>
<dbReference type="RefSeq" id="WP_205170253.1">
    <property type="nucleotide sequence ID" value="NZ_JAFBDZ010000001.1"/>
</dbReference>
<evidence type="ECO:0000313" key="2">
    <source>
        <dbReference type="Proteomes" id="UP001646157"/>
    </source>
</evidence>
<evidence type="ECO:0000313" key="1">
    <source>
        <dbReference type="EMBL" id="MBM7584090.1"/>
    </source>
</evidence>
<dbReference type="Proteomes" id="UP001646157">
    <property type="component" value="Unassembled WGS sequence"/>
</dbReference>
<accession>A0ABS2N894</accession>
<comment type="caution">
    <text evidence="1">The sequence shown here is derived from an EMBL/GenBank/DDBJ whole genome shotgun (WGS) entry which is preliminary data.</text>
</comment>
<gene>
    <name evidence="1" type="ORF">JOC86_000627</name>
</gene>
<protein>
    <submittedName>
        <fullName evidence="1">Uncharacterized protein</fullName>
    </submittedName>
</protein>
<proteinExistence type="predicted"/>
<name>A0ABS2N894_9BACI</name>
<reference evidence="1 2" key="1">
    <citation type="submission" date="2021-01" db="EMBL/GenBank/DDBJ databases">
        <title>Genomic Encyclopedia of Type Strains, Phase IV (KMG-IV): sequencing the most valuable type-strain genomes for metagenomic binning, comparative biology and taxonomic classification.</title>
        <authorList>
            <person name="Goeker M."/>
        </authorList>
    </citation>
    <scope>NUCLEOTIDE SEQUENCE [LARGE SCALE GENOMIC DNA]</scope>
    <source>
        <strain evidence="1 2">DSM 24834</strain>
    </source>
</reference>
<organism evidence="1 2">
    <name type="scientific">Rossellomorea pakistanensis</name>
    <dbReference type="NCBI Taxonomy" id="992288"/>
    <lineage>
        <taxon>Bacteria</taxon>
        <taxon>Bacillati</taxon>
        <taxon>Bacillota</taxon>
        <taxon>Bacilli</taxon>
        <taxon>Bacillales</taxon>
        <taxon>Bacillaceae</taxon>
        <taxon>Rossellomorea</taxon>
    </lineage>
</organism>